<keyword evidence="4" id="KW-1185">Reference proteome</keyword>
<keyword evidence="2" id="KW-0564">Palmitate</keyword>
<comment type="similarity">
    <text evidence="1 2">Belongs to the outer membrane factor (OMF) (TC 1.B.17) family.</text>
</comment>
<organism evidence="3 4">
    <name type="scientific">Variovorax ginsengisoli</name>
    <dbReference type="NCBI Taxonomy" id="363844"/>
    <lineage>
        <taxon>Bacteria</taxon>
        <taxon>Pseudomonadati</taxon>
        <taxon>Pseudomonadota</taxon>
        <taxon>Betaproteobacteria</taxon>
        <taxon>Burkholderiales</taxon>
        <taxon>Comamonadaceae</taxon>
        <taxon>Variovorax</taxon>
    </lineage>
</organism>
<dbReference type="InterPro" id="IPR003423">
    <property type="entry name" value="OMP_efflux"/>
</dbReference>
<accession>A0ABT8SDB5</accession>
<keyword evidence="2" id="KW-1134">Transmembrane beta strand</keyword>
<evidence type="ECO:0000313" key="4">
    <source>
        <dbReference type="Proteomes" id="UP001169027"/>
    </source>
</evidence>
<keyword evidence="2" id="KW-0472">Membrane</keyword>
<comment type="caution">
    <text evidence="3">The sequence shown here is derived from an EMBL/GenBank/DDBJ whole genome shotgun (WGS) entry which is preliminary data.</text>
</comment>
<dbReference type="InterPro" id="IPR010131">
    <property type="entry name" value="MdtP/NodT-like"/>
</dbReference>
<reference evidence="3" key="1">
    <citation type="submission" date="2023-06" db="EMBL/GenBank/DDBJ databases">
        <authorList>
            <person name="Jiang Y."/>
            <person name="Liu Q."/>
        </authorList>
    </citation>
    <scope>NUCLEOTIDE SEQUENCE</scope>
    <source>
        <strain evidence="3">CGMCC 1.12090</strain>
    </source>
</reference>
<protein>
    <submittedName>
        <fullName evidence="3">Efflux transporter outer membrane subunit</fullName>
    </submittedName>
</protein>
<keyword evidence="2" id="KW-0812">Transmembrane</keyword>
<evidence type="ECO:0000256" key="1">
    <source>
        <dbReference type="ARBA" id="ARBA00007613"/>
    </source>
</evidence>
<evidence type="ECO:0000256" key="2">
    <source>
        <dbReference type="RuleBase" id="RU362097"/>
    </source>
</evidence>
<dbReference type="PANTHER" id="PTHR30203:SF32">
    <property type="entry name" value="CATION EFFLUX SYSTEM PROTEIN CUSC"/>
    <property type="match status" value="1"/>
</dbReference>
<proteinExistence type="inferred from homology"/>
<dbReference type="Gene3D" id="1.20.1600.10">
    <property type="entry name" value="Outer membrane efflux proteins (OEP)"/>
    <property type="match status" value="1"/>
</dbReference>
<dbReference type="Proteomes" id="UP001169027">
    <property type="component" value="Unassembled WGS sequence"/>
</dbReference>
<dbReference type="SUPFAM" id="SSF56954">
    <property type="entry name" value="Outer membrane efflux proteins (OEP)"/>
    <property type="match status" value="1"/>
</dbReference>
<dbReference type="Pfam" id="PF02321">
    <property type="entry name" value="OEP"/>
    <property type="match status" value="2"/>
</dbReference>
<sequence length="487" mass="52743">MHFLQRGAVATAAAILMASCSLQPVYQRPTAPVAAAYPQGEGYGAAASVDADLPPAADIGWRDFLPDERLQRLIEIALHNNRDLRAAALNVAQVQAEYRVQRAALYPQIGVGVQGERSRTPGSLTQSGNPLDARSATVGLSAAWEIDFFGRVKSLSDAALEQYLASAQARQSVQILLVSQVADQYFTVLAYDDQLAVTRKTFEAATSSLAIVQRRFDVGTASELDVAQAQTLVENARMNEADQLRLRAQAENRLVLLVGQPLPPDLPKPVQLSEQTLRDDVPAGLPSDLLMRRPDILQAEALLRSENANIGAARAAFFPRIALTGTFGTASSTLGGLFGAGASAWSFVPALTAPIFDAGANQANLDVAKVRKDIGIAQYEKAIQVAFREVSDNLAARSNYQDKLVAALRFTDAQDRRMRLAQLRYESGVDDYLNVLSAQTDLYNAQLGLVLVRMNRLESLVDLYRSLGGGWLRDTGNAERVAGEFTR</sequence>
<gene>
    <name evidence="3" type="ORF">Q2T77_32085</name>
</gene>
<dbReference type="NCBIfam" id="TIGR01845">
    <property type="entry name" value="outer_NodT"/>
    <property type="match status" value="1"/>
</dbReference>
<keyword evidence="2" id="KW-0449">Lipoprotein</keyword>
<dbReference type="PROSITE" id="PS51257">
    <property type="entry name" value="PROKAR_LIPOPROTEIN"/>
    <property type="match status" value="1"/>
</dbReference>
<name>A0ABT8SDB5_9BURK</name>
<dbReference type="RefSeq" id="WP_301815135.1">
    <property type="nucleotide sequence ID" value="NZ_JAUJZH010000033.1"/>
</dbReference>
<dbReference type="PANTHER" id="PTHR30203">
    <property type="entry name" value="OUTER MEMBRANE CATION EFFLUX PROTEIN"/>
    <property type="match status" value="1"/>
</dbReference>
<dbReference type="EMBL" id="JAUKVY010000033">
    <property type="protein sequence ID" value="MDO1536920.1"/>
    <property type="molecule type" value="Genomic_DNA"/>
</dbReference>
<comment type="subcellular location">
    <subcellularLocation>
        <location evidence="2">Cell membrane</location>
        <topology evidence="2">Lipid-anchor</topology>
    </subcellularLocation>
</comment>
<evidence type="ECO:0000313" key="3">
    <source>
        <dbReference type="EMBL" id="MDO1536920.1"/>
    </source>
</evidence>
<dbReference type="Gene3D" id="2.20.200.10">
    <property type="entry name" value="Outer membrane efflux proteins (OEP)"/>
    <property type="match status" value="1"/>
</dbReference>